<proteinExistence type="predicted"/>
<protein>
    <submittedName>
        <fullName evidence="3">Type VI secretion system lipoprotein TssJ</fullName>
    </submittedName>
</protein>
<accession>A0A5M8AWS8</accession>
<organism evidence="3 4">
    <name type="scientific">Cupriavidus cauae</name>
    <dbReference type="NCBI Taxonomy" id="2608999"/>
    <lineage>
        <taxon>Bacteria</taxon>
        <taxon>Pseudomonadati</taxon>
        <taxon>Pseudomonadota</taxon>
        <taxon>Betaproteobacteria</taxon>
        <taxon>Burkholderiales</taxon>
        <taxon>Burkholderiaceae</taxon>
        <taxon>Cupriavidus</taxon>
    </lineage>
</organism>
<dbReference type="NCBIfam" id="TIGR03352">
    <property type="entry name" value="VI_chp_3"/>
    <property type="match status" value="1"/>
</dbReference>
<feature type="signal peptide" evidence="2">
    <location>
        <begin position="1"/>
        <end position="29"/>
    </location>
</feature>
<keyword evidence="2" id="KW-0732">Signal</keyword>
<dbReference type="Proteomes" id="UP000324324">
    <property type="component" value="Unassembled WGS sequence"/>
</dbReference>
<feature type="region of interest" description="Disordered" evidence="1">
    <location>
        <begin position="186"/>
        <end position="209"/>
    </location>
</feature>
<feature type="compositionally biased region" description="Polar residues" evidence="1">
    <location>
        <begin position="197"/>
        <end position="209"/>
    </location>
</feature>
<dbReference type="EMBL" id="VWRN01000030">
    <property type="protein sequence ID" value="KAA6125304.1"/>
    <property type="molecule type" value="Genomic_DNA"/>
</dbReference>
<dbReference type="PANTHER" id="PTHR37625">
    <property type="entry name" value="OUTER MEMBRANE LIPOPROTEIN-RELATED"/>
    <property type="match status" value="1"/>
</dbReference>
<dbReference type="Gene3D" id="2.60.40.4150">
    <property type="entry name" value="Type VI secretion system, lipoprotein SciN"/>
    <property type="match status" value="1"/>
</dbReference>
<reference evidence="3 4" key="1">
    <citation type="submission" date="2019-09" db="EMBL/GenBank/DDBJ databases">
        <title>Isolation of a novel species in the genus Cupriavidus from patients with sepsis using whole genome sequencing.</title>
        <authorList>
            <person name="Kweon O.J."/>
            <person name="Lee M.-K."/>
        </authorList>
    </citation>
    <scope>NUCLEOTIDE SEQUENCE [LARGE SCALE GENOMIC DNA]</scope>
    <source>
        <strain evidence="3 4">MKL-01</strain>
    </source>
</reference>
<evidence type="ECO:0000256" key="1">
    <source>
        <dbReference type="SAM" id="MobiDB-lite"/>
    </source>
</evidence>
<dbReference type="RefSeq" id="WP_149318942.1">
    <property type="nucleotide sequence ID" value="NZ_CP080293.1"/>
</dbReference>
<dbReference type="PANTHER" id="PTHR37625:SF4">
    <property type="entry name" value="OUTER MEMBRANE LIPOPROTEIN"/>
    <property type="match status" value="1"/>
</dbReference>
<dbReference type="InterPro" id="IPR017734">
    <property type="entry name" value="T6SS_SciN"/>
</dbReference>
<sequence>MTFLQFFINPRTVLAGLAVVTLASCSVGTQVLAGAAGGALEALGIKPTNVPDAQKPPRQVPLRLYAGNNLNAANDNRAAALVVRVYTLKESTAFMQAPFDAFVDPAREKQVLGSELVNVREITLIPGQRYDVMEKVSREAGAIGVVALFRSPAPQRWKFAFDAAKGEKSGITIGLHACAMTLTAGEPLTPTDGVPRSSLNLLSPTSCRA</sequence>
<dbReference type="InterPro" id="IPR038706">
    <property type="entry name" value="Type_VI_SciN-like_sf"/>
</dbReference>
<evidence type="ECO:0000313" key="3">
    <source>
        <dbReference type="EMBL" id="KAA6125304.1"/>
    </source>
</evidence>
<dbReference type="Pfam" id="PF12790">
    <property type="entry name" value="T6SS-SciN"/>
    <property type="match status" value="1"/>
</dbReference>
<keyword evidence="4" id="KW-1185">Reference proteome</keyword>
<keyword evidence="3" id="KW-0449">Lipoprotein</keyword>
<evidence type="ECO:0000256" key="2">
    <source>
        <dbReference type="SAM" id="SignalP"/>
    </source>
</evidence>
<dbReference type="AlphaFoldDB" id="A0A5M8AWS8"/>
<comment type="caution">
    <text evidence="3">The sequence shown here is derived from an EMBL/GenBank/DDBJ whole genome shotgun (WGS) entry which is preliminary data.</text>
</comment>
<evidence type="ECO:0000313" key="4">
    <source>
        <dbReference type="Proteomes" id="UP000324324"/>
    </source>
</evidence>
<feature type="chain" id="PRO_5024435440" evidence="2">
    <location>
        <begin position="30"/>
        <end position="209"/>
    </location>
</feature>
<gene>
    <name evidence="3" type="primary">tssJ</name>
    <name evidence="3" type="ORF">F1599_10400</name>
</gene>
<name>A0A5M8AWS8_9BURK</name>